<organism evidence="3 4">
    <name type="scientific">Nitrincola lacisaponensis</name>
    <dbReference type="NCBI Taxonomy" id="267850"/>
    <lineage>
        <taxon>Bacteria</taxon>
        <taxon>Pseudomonadati</taxon>
        <taxon>Pseudomonadota</taxon>
        <taxon>Gammaproteobacteria</taxon>
        <taxon>Oceanospirillales</taxon>
        <taxon>Oceanospirillaceae</taxon>
        <taxon>Nitrincola</taxon>
    </lineage>
</organism>
<feature type="compositionally biased region" description="Polar residues" evidence="1">
    <location>
        <begin position="376"/>
        <end position="387"/>
    </location>
</feature>
<evidence type="ECO:0000313" key="4">
    <source>
        <dbReference type="Proteomes" id="UP000027318"/>
    </source>
</evidence>
<keyword evidence="3" id="KW-0282">Flagellum</keyword>
<evidence type="ECO:0000313" key="3">
    <source>
        <dbReference type="EMBL" id="KDE39600.1"/>
    </source>
</evidence>
<dbReference type="PATRIC" id="fig|267850.7.peg.1847"/>
<accession>A0A063Y370</accession>
<sequence>MSSPTSTIQLLGGLLSLAPGAAGHGLAPAGIHPVPSSSGDFHALWTGMTRMPETSMPQTPVSTSQRQADVDLSGLGGSDLPSLEPEQVLKQLERLLLQSEGDSVERLENALDLLRQTLQSLLPSSSAESGVETADSAPQIPSDDELRAFIQWLYSTPEARPVDTDTARPATDEKQSVDLSLEKLLVDYLERKVPLDAESQEDNTRQAERELYVRQLWIELEAARAHQAAIEKQAARVTATSADDTSPFIPAQQAFSETADAELQNSAPSALNQAPEDADAVPVSVRNDVVAGEASEEVQLPEQGISAESTPARGAERSVDVLPPVRESRDGMREERSAERTTERNAYIPPAAKEPGSERVSAEPLPDARRVAVESSPGNAASVTSRGATIDEPAAELNRRQEATVTQNLSETARVQTPAPNSATAVAQAHNSQDALMQKMLNPAWSRALGERAVMMAQQGPRIAEVRLDPPELGSLRIRVQIHGNDQVSLSFNAPNAAVREVLEQSLPRLREMFNEQGMNLADASVSDQSAQEHSDRTQRDERGTGAASAREEFGELPASRQVLRKVGIIDYYA</sequence>
<dbReference type="AlphaFoldDB" id="A0A063Y370"/>
<dbReference type="STRING" id="267850.ADINL_1878"/>
<feature type="compositionally biased region" description="Basic and acidic residues" evidence="1">
    <location>
        <begin position="326"/>
        <end position="343"/>
    </location>
</feature>
<gene>
    <name evidence="3" type="ORF">ADINL_1878</name>
</gene>
<dbReference type="Pfam" id="PF02120">
    <property type="entry name" value="Flg_hook"/>
    <property type="match status" value="1"/>
</dbReference>
<feature type="compositionally biased region" description="Polar residues" evidence="1">
    <location>
        <begin position="263"/>
        <end position="272"/>
    </location>
</feature>
<dbReference type="InterPro" id="IPR038610">
    <property type="entry name" value="FliK-like_C_sf"/>
</dbReference>
<dbReference type="EMBL" id="JMSZ01000028">
    <property type="protein sequence ID" value="KDE39600.1"/>
    <property type="molecule type" value="Genomic_DNA"/>
</dbReference>
<name>A0A063Y370_9GAMM</name>
<keyword evidence="4" id="KW-1185">Reference proteome</keyword>
<reference evidence="3 4" key="1">
    <citation type="journal article" date="2005" name="Int. J. Syst. Evol. Microbiol.">
        <title>Nitrincola lacisaponensis gen. nov., sp. nov., a novel alkaliphilic bacterium isolated from an alkaline, saline lake.</title>
        <authorList>
            <person name="Dimitriu P.A."/>
            <person name="Shukla S.K."/>
            <person name="Conradt J."/>
            <person name="Marquez M.C."/>
            <person name="Ventosa A."/>
            <person name="Maglia A."/>
            <person name="Peyton B.M."/>
            <person name="Pinkart H.C."/>
            <person name="Mormile M.R."/>
        </authorList>
    </citation>
    <scope>NUCLEOTIDE SEQUENCE [LARGE SCALE GENOMIC DNA]</scope>
    <source>
        <strain evidence="3 4">4CA</strain>
    </source>
</reference>
<dbReference type="PANTHER" id="PTHR37533">
    <property type="entry name" value="FLAGELLAR HOOK-LENGTH CONTROL PROTEIN"/>
    <property type="match status" value="1"/>
</dbReference>
<feature type="domain" description="Flagellar hook-length control protein-like C-terminal" evidence="2">
    <location>
        <begin position="451"/>
        <end position="533"/>
    </location>
</feature>
<dbReference type="RefSeq" id="WP_051632694.1">
    <property type="nucleotide sequence ID" value="NZ_JMSZ01000028.1"/>
</dbReference>
<dbReference type="Gene3D" id="3.30.750.140">
    <property type="match status" value="1"/>
</dbReference>
<dbReference type="InterPro" id="IPR021136">
    <property type="entry name" value="Flagellar_hook_control-like_C"/>
</dbReference>
<feature type="region of interest" description="Disordered" evidence="1">
    <location>
        <begin position="523"/>
        <end position="554"/>
    </location>
</feature>
<dbReference type="OrthoDB" id="1792985at2"/>
<comment type="caution">
    <text evidence="3">The sequence shown here is derived from an EMBL/GenBank/DDBJ whole genome shotgun (WGS) entry which is preliminary data.</text>
</comment>
<dbReference type="CDD" id="cd17470">
    <property type="entry name" value="T3SS_Flik_C"/>
    <property type="match status" value="1"/>
</dbReference>
<dbReference type="Proteomes" id="UP000027318">
    <property type="component" value="Unassembled WGS sequence"/>
</dbReference>
<keyword evidence="3" id="KW-0966">Cell projection</keyword>
<proteinExistence type="predicted"/>
<evidence type="ECO:0000259" key="2">
    <source>
        <dbReference type="Pfam" id="PF02120"/>
    </source>
</evidence>
<dbReference type="InterPro" id="IPR052563">
    <property type="entry name" value="FliK"/>
</dbReference>
<dbReference type="PANTHER" id="PTHR37533:SF2">
    <property type="entry name" value="FLAGELLAR HOOK-LENGTH CONTROL PROTEIN"/>
    <property type="match status" value="1"/>
</dbReference>
<keyword evidence="3" id="KW-0969">Cilium</keyword>
<feature type="region of interest" description="Disordered" evidence="1">
    <location>
        <begin position="258"/>
        <end position="280"/>
    </location>
</feature>
<protein>
    <submittedName>
        <fullName evidence="3">Flagellar hook-length control protein FliK</fullName>
    </submittedName>
</protein>
<feature type="region of interest" description="Disordered" evidence="1">
    <location>
        <begin position="294"/>
        <end position="401"/>
    </location>
</feature>
<evidence type="ECO:0000256" key="1">
    <source>
        <dbReference type="SAM" id="MobiDB-lite"/>
    </source>
</evidence>
<feature type="compositionally biased region" description="Basic and acidic residues" evidence="1">
    <location>
        <begin position="531"/>
        <end position="554"/>
    </location>
</feature>
<feature type="compositionally biased region" description="Basic and acidic residues" evidence="1">
    <location>
        <begin position="355"/>
        <end position="372"/>
    </location>
</feature>